<reference evidence="2 3" key="1">
    <citation type="journal article" date="2014" name="PLoS Genet.">
        <title>Phylogenetically driven sequencing of extremely halophilic archaea reveals strategies for static and dynamic osmo-response.</title>
        <authorList>
            <person name="Becker E.A."/>
            <person name="Seitzer P.M."/>
            <person name="Tritt A."/>
            <person name="Larsen D."/>
            <person name="Krusor M."/>
            <person name="Yao A.I."/>
            <person name="Wu D."/>
            <person name="Madern D."/>
            <person name="Eisen J.A."/>
            <person name="Darling A.E."/>
            <person name="Facciotti M.T."/>
        </authorList>
    </citation>
    <scope>NUCLEOTIDE SEQUENCE [LARGE SCALE GENOMIC DNA]</scope>
    <source>
        <strain evidence="2 3">DSM 1137</strain>
    </source>
</reference>
<dbReference type="STRING" id="1227484.C471_09655"/>
<dbReference type="Pfam" id="PF13360">
    <property type="entry name" value="PQQ_2"/>
    <property type="match status" value="1"/>
</dbReference>
<dbReference type="SUPFAM" id="SSF50998">
    <property type="entry name" value="Quinoprotein alcohol dehydrogenase-like"/>
    <property type="match status" value="2"/>
</dbReference>
<dbReference type="PANTHER" id="PTHR34512">
    <property type="entry name" value="CELL SURFACE PROTEIN"/>
    <property type="match status" value="1"/>
</dbReference>
<dbReference type="InterPro" id="IPR015943">
    <property type="entry name" value="WD40/YVTN_repeat-like_dom_sf"/>
</dbReference>
<keyword evidence="3" id="KW-1185">Reference proteome</keyword>
<evidence type="ECO:0000313" key="2">
    <source>
        <dbReference type="EMBL" id="ELZ38217.1"/>
    </source>
</evidence>
<accession>M0DU43</accession>
<gene>
    <name evidence="2" type="ORF">C471_09655</name>
</gene>
<organism evidence="2 3">
    <name type="scientific">Halorubrum saccharovorum DSM 1137</name>
    <dbReference type="NCBI Taxonomy" id="1227484"/>
    <lineage>
        <taxon>Archaea</taxon>
        <taxon>Methanobacteriati</taxon>
        <taxon>Methanobacteriota</taxon>
        <taxon>Stenosarchaea group</taxon>
        <taxon>Halobacteria</taxon>
        <taxon>Halobacteriales</taxon>
        <taxon>Haloferacaceae</taxon>
        <taxon>Halorubrum</taxon>
    </lineage>
</organism>
<evidence type="ECO:0000313" key="3">
    <source>
        <dbReference type="Proteomes" id="UP000011514"/>
    </source>
</evidence>
<comment type="caution">
    <text evidence="2">The sequence shown here is derived from an EMBL/GenBank/DDBJ whole genome shotgun (WGS) entry which is preliminary data.</text>
</comment>
<feature type="domain" description="Pyrrolo-quinoline quinone repeat" evidence="1">
    <location>
        <begin position="178"/>
        <end position="372"/>
    </location>
</feature>
<dbReference type="PANTHER" id="PTHR34512:SF30">
    <property type="entry name" value="OUTER MEMBRANE PROTEIN ASSEMBLY FACTOR BAMB"/>
    <property type="match status" value="1"/>
</dbReference>
<dbReference type="AlphaFoldDB" id="M0DU43"/>
<proteinExistence type="predicted"/>
<dbReference type="InterPro" id="IPR002372">
    <property type="entry name" value="PQQ_rpt_dom"/>
</dbReference>
<dbReference type="InterPro" id="IPR018391">
    <property type="entry name" value="PQQ_b-propeller_rpt"/>
</dbReference>
<dbReference type="InterPro" id="IPR011047">
    <property type="entry name" value="Quinoprotein_ADH-like_sf"/>
</dbReference>
<dbReference type="eggNOG" id="arCOG02482">
    <property type="taxonomic scope" value="Archaea"/>
</dbReference>
<name>M0DU43_9EURY</name>
<sequence length="405" mass="43869">MNRDTGSEPTGDAVHWTTQIEGSIRHQPVIQDGTVYVSGGTNDRATPNSDTAFPETSENVYAFRATDGTEQWRYEAPAGVRTPPTVEDGVFVVVGWSDGVGRSQRLVRIDDGSETWTTEPRDQQLGLLAVSDGTAYLGTSDDALDVEDETLYAVQTSNGDQRWAIEAGDASDTDDAAVYDDTLYVVEGRSRTTARAVADGSEQRYWDMPPATDSPRVFDDELYLISSRSNRSDYQVVSVSASEGTVHWQFSAPVNDPFDPTGVAVSDDTVCVTEYGGWLFGVDRADGVERWRYSVEDGRPTSEAIVDGTTYVTTVNGSVHAVDVATGDRQWRESLPGSAGIVAADSQGLIIGSIDDEERNIRAYTLKGTEQWSFSHTGRLTQSGVDGTRTIIGTETGNVAALGEW</sequence>
<dbReference type="EMBL" id="AOJE01000057">
    <property type="protein sequence ID" value="ELZ38217.1"/>
    <property type="molecule type" value="Genomic_DNA"/>
</dbReference>
<evidence type="ECO:0000259" key="1">
    <source>
        <dbReference type="Pfam" id="PF13360"/>
    </source>
</evidence>
<dbReference type="Proteomes" id="UP000011514">
    <property type="component" value="Unassembled WGS sequence"/>
</dbReference>
<dbReference type="SMART" id="SM00564">
    <property type="entry name" value="PQQ"/>
    <property type="match status" value="7"/>
</dbReference>
<dbReference type="Gene3D" id="2.130.10.10">
    <property type="entry name" value="YVTN repeat-like/Quinoprotein amine dehydrogenase"/>
    <property type="match status" value="2"/>
</dbReference>
<protein>
    <submittedName>
        <fullName evidence="2">Pyrrolo-quinoline quinone</fullName>
    </submittedName>
</protein>